<dbReference type="Proteomes" id="UP000629923">
    <property type="component" value="Unassembled WGS sequence"/>
</dbReference>
<gene>
    <name evidence="1" type="ORF">H7U18_27205</name>
</gene>
<accession>A0A923J7L9</accession>
<name>A0A923J7L9_KLEPN</name>
<evidence type="ECO:0000313" key="2">
    <source>
        <dbReference type="Proteomes" id="UP000629923"/>
    </source>
</evidence>
<evidence type="ECO:0000313" key="1">
    <source>
        <dbReference type="EMBL" id="MBC2873401.1"/>
    </source>
</evidence>
<reference evidence="1" key="1">
    <citation type="submission" date="2020-08" db="EMBL/GenBank/DDBJ databases">
        <title>Tigecycline and colistin resistance in Klebsiella pneumoniae.</title>
        <authorList>
            <person name="Ramesh N."/>
            <person name="Shanthini T."/>
            <person name="Prasanth M."/>
            <person name="Senthilkumar N."/>
            <person name="Meesala Krishna M."/>
            <person name="Guruswami G."/>
        </authorList>
    </citation>
    <scope>NUCLEOTIDE SEQUENCE</scope>
    <source>
        <strain evidence="1">SHM 84C</strain>
    </source>
</reference>
<sequence length="57" mass="6763">MCFRTGIIDLLMHERLFSGIQFVKEEDEVFEFASLPDSIFMFLNHFLMRIGRAVVHK</sequence>
<dbReference type="EMBL" id="JACLQZ010000005">
    <property type="protein sequence ID" value="MBC2873401.1"/>
    <property type="molecule type" value="Genomic_DNA"/>
</dbReference>
<comment type="caution">
    <text evidence="1">The sequence shown here is derived from an EMBL/GenBank/DDBJ whole genome shotgun (WGS) entry which is preliminary data.</text>
</comment>
<proteinExistence type="predicted"/>
<protein>
    <submittedName>
        <fullName evidence="1">Uncharacterized protein</fullName>
    </submittedName>
</protein>
<organism evidence="1 2">
    <name type="scientific">Klebsiella pneumoniae</name>
    <dbReference type="NCBI Taxonomy" id="573"/>
    <lineage>
        <taxon>Bacteria</taxon>
        <taxon>Pseudomonadati</taxon>
        <taxon>Pseudomonadota</taxon>
        <taxon>Gammaproteobacteria</taxon>
        <taxon>Enterobacterales</taxon>
        <taxon>Enterobacteriaceae</taxon>
        <taxon>Klebsiella/Raoultella group</taxon>
        <taxon>Klebsiella</taxon>
        <taxon>Klebsiella pneumoniae complex</taxon>
    </lineage>
</organism>
<dbReference type="AlphaFoldDB" id="A0A923J7L9"/>